<name>A0A6V7WII4_MELEN</name>
<evidence type="ECO:0000256" key="4">
    <source>
        <dbReference type="ARBA" id="ARBA00022722"/>
    </source>
</evidence>
<dbReference type="InterPro" id="IPR001995">
    <property type="entry name" value="Peptidase_A2_cat"/>
</dbReference>
<dbReference type="FunFam" id="1.10.340.70:FF:000003">
    <property type="entry name" value="Protein CBG25708"/>
    <property type="match status" value="1"/>
</dbReference>
<dbReference type="InterPro" id="IPR021109">
    <property type="entry name" value="Peptidase_aspartic_dom_sf"/>
</dbReference>
<dbReference type="GO" id="GO:0004190">
    <property type="term" value="F:aspartic-type endopeptidase activity"/>
    <property type="evidence" value="ECO:0007669"/>
    <property type="project" value="InterPro"/>
</dbReference>
<feature type="domain" description="Reverse transcriptase" evidence="11">
    <location>
        <begin position="1362"/>
        <end position="1539"/>
    </location>
</feature>
<feature type="region of interest" description="Disordered" evidence="9">
    <location>
        <begin position="333"/>
        <end position="436"/>
    </location>
</feature>
<proteinExistence type="predicted"/>
<dbReference type="GO" id="GO:0006508">
    <property type="term" value="P:proteolysis"/>
    <property type="evidence" value="ECO:0007669"/>
    <property type="project" value="InterPro"/>
</dbReference>
<evidence type="ECO:0000256" key="1">
    <source>
        <dbReference type="ARBA" id="ARBA00012493"/>
    </source>
</evidence>
<keyword evidence="7" id="KW-0695">RNA-directed DNA polymerase</keyword>
<evidence type="ECO:0000256" key="9">
    <source>
        <dbReference type="SAM" id="MobiDB-lite"/>
    </source>
</evidence>
<evidence type="ECO:0000313" key="12">
    <source>
        <dbReference type="EMBL" id="CAD2186812.1"/>
    </source>
</evidence>
<dbReference type="CDD" id="cd01647">
    <property type="entry name" value="RT_LTR"/>
    <property type="match status" value="1"/>
</dbReference>
<dbReference type="Pfam" id="PF00078">
    <property type="entry name" value="RVT_1"/>
    <property type="match status" value="1"/>
</dbReference>
<evidence type="ECO:0000256" key="7">
    <source>
        <dbReference type="ARBA" id="ARBA00022918"/>
    </source>
</evidence>
<feature type="compositionally biased region" description="Polar residues" evidence="9">
    <location>
        <begin position="387"/>
        <end position="398"/>
    </location>
</feature>
<dbReference type="Pfam" id="PF17917">
    <property type="entry name" value="RT_RNaseH"/>
    <property type="match status" value="1"/>
</dbReference>
<dbReference type="PANTHER" id="PTHR37984:SF5">
    <property type="entry name" value="PROTEIN NYNRIN-LIKE"/>
    <property type="match status" value="1"/>
</dbReference>
<dbReference type="PANTHER" id="PTHR37984">
    <property type="entry name" value="PROTEIN CBG26694"/>
    <property type="match status" value="1"/>
</dbReference>
<reference evidence="12 13" key="1">
    <citation type="submission" date="2020-08" db="EMBL/GenBank/DDBJ databases">
        <authorList>
            <person name="Koutsovoulos G."/>
            <person name="Danchin GJ E."/>
        </authorList>
    </citation>
    <scope>NUCLEOTIDE SEQUENCE [LARGE SCALE GENOMIC DNA]</scope>
</reference>
<dbReference type="Pfam" id="PF09668">
    <property type="entry name" value="Asp_protease"/>
    <property type="match status" value="1"/>
</dbReference>
<keyword evidence="4" id="KW-0540">Nuclease</keyword>
<dbReference type="Proteomes" id="UP000580250">
    <property type="component" value="Unassembled WGS sequence"/>
</dbReference>
<keyword evidence="6" id="KW-0378">Hydrolase</keyword>
<keyword evidence="3" id="KW-0548">Nucleotidyltransferase</keyword>
<dbReference type="Gene3D" id="2.40.70.10">
    <property type="entry name" value="Acid Proteases"/>
    <property type="match status" value="1"/>
</dbReference>
<dbReference type="EC" id="2.7.7.49" evidence="1"/>
<evidence type="ECO:0000256" key="2">
    <source>
        <dbReference type="ARBA" id="ARBA00022679"/>
    </source>
</evidence>
<dbReference type="GO" id="GO:0003964">
    <property type="term" value="F:RNA-directed DNA polymerase activity"/>
    <property type="evidence" value="ECO:0007669"/>
    <property type="project" value="UniProtKB-KW"/>
</dbReference>
<dbReference type="CDD" id="cd09274">
    <property type="entry name" value="RNase_HI_RT_Ty3"/>
    <property type="match status" value="1"/>
</dbReference>
<keyword evidence="2" id="KW-0808">Transferase</keyword>
<dbReference type="InterPro" id="IPR050951">
    <property type="entry name" value="Retrovirus_Pol_polyprotein"/>
</dbReference>
<dbReference type="InterPro" id="IPR041373">
    <property type="entry name" value="RT_RNaseH"/>
</dbReference>
<evidence type="ECO:0000259" key="10">
    <source>
        <dbReference type="PROSITE" id="PS50175"/>
    </source>
</evidence>
<dbReference type="CDD" id="cd00303">
    <property type="entry name" value="retropepsin_like"/>
    <property type="match status" value="1"/>
</dbReference>
<dbReference type="InterPro" id="IPR041588">
    <property type="entry name" value="Integrase_H2C2"/>
</dbReference>
<dbReference type="InterPro" id="IPR043502">
    <property type="entry name" value="DNA/RNA_pol_sf"/>
</dbReference>
<dbReference type="FunFam" id="3.30.70.270:FF:000020">
    <property type="entry name" value="Transposon Tf2-6 polyprotein-like Protein"/>
    <property type="match status" value="1"/>
</dbReference>
<feature type="compositionally biased region" description="Low complexity" evidence="9">
    <location>
        <begin position="341"/>
        <end position="365"/>
    </location>
</feature>
<dbReference type="PROSITE" id="PS50878">
    <property type="entry name" value="RT_POL"/>
    <property type="match status" value="1"/>
</dbReference>
<dbReference type="PROSITE" id="PS50175">
    <property type="entry name" value="ASP_PROT_RETROV"/>
    <property type="match status" value="1"/>
</dbReference>
<protein>
    <recommendedName>
        <fullName evidence="1">RNA-directed DNA polymerase</fullName>
        <ecNumber evidence="1">2.7.7.49</ecNumber>
    </recommendedName>
</protein>
<evidence type="ECO:0000256" key="6">
    <source>
        <dbReference type="ARBA" id="ARBA00022801"/>
    </source>
</evidence>
<dbReference type="Gene3D" id="3.30.70.270">
    <property type="match status" value="2"/>
</dbReference>
<accession>A0A6V7WII4</accession>
<feature type="compositionally biased region" description="Low complexity" evidence="9">
    <location>
        <begin position="373"/>
        <end position="386"/>
    </location>
</feature>
<keyword evidence="8" id="KW-0175">Coiled coil</keyword>
<evidence type="ECO:0000259" key="11">
    <source>
        <dbReference type="PROSITE" id="PS50878"/>
    </source>
</evidence>
<dbReference type="Gene3D" id="1.10.340.70">
    <property type="match status" value="1"/>
</dbReference>
<evidence type="ECO:0000313" key="13">
    <source>
        <dbReference type="Proteomes" id="UP000580250"/>
    </source>
</evidence>
<dbReference type="InterPro" id="IPR000477">
    <property type="entry name" value="RT_dom"/>
</dbReference>
<sequence>MSDFDPKYFSREENKQFGTILERLREFEKSVAQTLRKMETKIEEIDKAEIKNKNSITATKGNITKLGNKIMGRIVEIEKVLKIDENLDDSNSGDEFQETYEEPEVKISDPFLNNGVYVGNFDGNPTICFSKWIEKFKDVLSLVTTELTEQQKILRLRFCLSGQARIALDTMVPQPASLEIAINHLKTKFENGNSKIIARQKLSSCRQAPGESVFDFANRLSDLVRTALVGEPENSIKNTLLYEFLDKLSPDLKFQVKSQRPMEYTNAYELALHFELLLAEKKPTSSINVSKLADEVESLVLQRNNTKTCFICKSPQHLANACPQNYHKRDNSFGFKSNHGRGNNNYNKNRNNNYNNSGNYRNFNRNNDDRSYNNRNKYNQNYRSQNGNYTNNYPSSSPKRGRNFRDNYRDSRSSSREKNYSERTNRSPRRVHFERRGSPGIRAFSPYFIASVEPTNEKLNGRNNKLEEKRINNDKNKLPHKNTLSVRSKNRDYLRIASPYYLALFALIACFIPSVLPTPMICLKDAPVSVWRLPNDPICPKFHITESPIPIDLSIYRANTIQYKTPAYVCKCIKTITSKSRGFFGGYMQETESLDINVPISECKRMRHFNQSRAGELKDRNGTLKGTDNNSDMEWKMWPIGIPWNTKETENCYVYETVVFTHYGMEGINTPVGSCPSCLYRSGTCKCDQGSLIWEPDKTQQCSYVFVNRWQGEYASGVWLSESNEFALSFENKSKIIDCNKELILSDQEFAIALSEYKEIEKVKEFFENEKPQKIKREIKEANTGIVYTAQLASQITALSTSFTKTIRKLFTEAVKQVCTDLQELADQILTLAAASPTLLARHFLKIEHITARLVTDKILEIKPCYIIDEKEMHFNWKKGLCFERLPITFMLHGVLKHGFIDTYTKIIYPHAKEVDCETMRYMYLTENDRTYQYDQLTGDQKEISDEGIRVIARYGKLDIPEMNIAIFRNQILSNLTDLYSPQHFVETLESAVIAHEIKRLSNPNSIWENSKIKKELIAGNIVSDGLFSFLKGGFFSINQVWVFTCCCFVTFQFIIQFLLPSLLSRIIENINLGEILFKFASSRRKTNKSRRRSLSPEYDKNEEKTLPLTKRWPSKVNLDTQNKSKIKEKNIVEVFIMEKHICDKNMRIQAEINGHKILCLIDTGAHVSLISKRKAKLCGIKSLYQPDFSGVFGIGNNLVPLVAQADIKLNIANCKVHTTIMLIDQELSKNNSYEVIIGRETLKKLPILLNLQNMELIPLKVIENMACEKINKNLTLSRDQKLFLEKIITKTELDGTEEKNKIYKCLESNIKVFSRHDYDLGKCKISAPPILTTTQIPVQVKMFRTPEKYREELKYHIQKMLESGVIEESQTPWANNLVLVAKGDGRLRPCVDFRPLNKITITDPYPLPKMEEMIHKAAGKVWYSSLDLSAGFWQIPLDKESSYKCGILTEWGLYEMKRLPFGLKNAPSVFQRTMNIVLEGVKNVSLYIDDILIHTEDFESHIETLNQVFSRLKEYNLKLKGEKCKFFMKKCIYLGHEISREGYKPAQSNCETIKRYPSPKNVKEVKRFIGMTSFFRKFIPDFATIAAPLNKLTRGEQKFIWSEIENKAFQKLKKELLNPLCLRAPNYNQPFHLFCDASAVAYAGALMQSENGTDLHSIGYWSRMLNDLESKLPATHNELAAIYYAITYFKPIIYGGKLIIYTDHRPLTFLFSKASTNVKLNRWLLALQEIEPEVVYLAGSANKVADALSRVPIAWNNVIPPPNEEIPYLMNISVENINHNILVKETQDDTILKEIYNLIQKGWNENEINEDLKPYYLIRDKLFIKSNLIYKRPENQIIIPENLRIKILELIHFAHFGIVRCKAKARKIVWWPKINQDIEEFINGCISCQKNKQDEPQTAFQNKWPEAKIAFERVHIDLAGPVFGKTFLLNG</sequence>
<evidence type="ECO:0000256" key="5">
    <source>
        <dbReference type="ARBA" id="ARBA00022759"/>
    </source>
</evidence>
<dbReference type="InterPro" id="IPR043128">
    <property type="entry name" value="Rev_trsase/Diguanyl_cyclase"/>
</dbReference>
<dbReference type="Gene3D" id="3.10.10.10">
    <property type="entry name" value="HIV Type 1 Reverse Transcriptase, subunit A, domain 1"/>
    <property type="match status" value="1"/>
</dbReference>
<dbReference type="SUPFAM" id="SSF50630">
    <property type="entry name" value="Acid proteases"/>
    <property type="match status" value="1"/>
</dbReference>
<dbReference type="Pfam" id="PF24664">
    <property type="entry name" value="Monjiviricetes_fusion"/>
    <property type="match status" value="1"/>
</dbReference>
<comment type="caution">
    <text evidence="12">The sequence shown here is derived from an EMBL/GenBank/DDBJ whole genome shotgun (WGS) entry which is preliminary data.</text>
</comment>
<dbReference type="InterPro" id="IPR019103">
    <property type="entry name" value="Peptidase_aspartic_DDI1-type"/>
</dbReference>
<feature type="domain" description="Peptidase A2" evidence="10">
    <location>
        <begin position="1158"/>
        <end position="1242"/>
    </location>
</feature>
<organism evidence="12 13">
    <name type="scientific">Meloidogyne enterolobii</name>
    <name type="common">Root-knot nematode worm</name>
    <name type="synonym">Meloidogyne mayaguensis</name>
    <dbReference type="NCBI Taxonomy" id="390850"/>
    <lineage>
        <taxon>Eukaryota</taxon>
        <taxon>Metazoa</taxon>
        <taxon>Ecdysozoa</taxon>
        <taxon>Nematoda</taxon>
        <taxon>Chromadorea</taxon>
        <taxon>Rhabditida</taxon>
        <taxon>Tylenchina</taxon>
        <taxon>Tylenchomorpha</taxon>
        <taxon>Tylenchoidea</taxon>
        <taxon>Meloidogynidae</taxon>
        <taxon>Meloidogyninae</taxon>
        <taxon>Meloidogyne</taxon>
    </lineage>
</organism>
<dbReference type="EMBL" id="CAJEWN010000607">
    <property type="protein sequence ID" value="CAD2186812.1"/>
    <property type="molecule type" value="Genomic_DNA"/>
</dbReference>
<feature type="coiled-coil region" evidence="8">
    <location>
        <begin position="24"/>
        <end position="51"/>
    </location>
</feature>
<gene>
    <name evidence="12" type="ORF">MENT_LOCUS39345</name>
</gene>
<feature type="compositionally biased region" description="Basic and acidic residues" evidence="9">
    <location>
        <begin position="403"/>
        <end position="425"/>
    </location>
</feature>
<keyword evidence="5" id="KW-0255">Endonuclease</keyword>
<dbReference type="SUPFAM" id="SSF56672">
    <property type="entry name" value="DNA/RNA polymerases"/>
    <property type="match status" value="1"/>
</dbReference>
<evidence type="ECO:0000256" key="3">
    <source>
        <dbReference type="ARBA" id="ARBA00022695"/>
    </source>
</evidence>
<dbReference type="Pfam" id="PF17921">
    <property type="entry name" value="Integrase_H2C2"/>
    <property type="match status" value="1"/>
</dbReference>
<dbReference type="OrthoDB" id="5862884at2759"/>
<dbReference type="GO" id="GO:0004519">
    <property type="term" value="F:endonuclease activity"/>
    <property type="evidence" value="ECO:0007669"/>
    <property type="project" value="UniProtKB-KW"/>
</dbReference>
<evidence type="ECO:0000256" key="8">
    <source>
        <dbReference type="SAM" id="Coils"/>
    </source>
</evidence>